<dbReference type="PANTHER" id="PTHR11506">
    <property type="entry name" value="LYSOSOME-ASSOCIATED MEMBRANE GLYCOPROTEIN"/>
    <property type="match status" value="1"/>
</dbReference>
<evidence type="ECO:0000256" key="3">
    <source>
        <dbReference type="ARBA" id="ARBA00004652"/>
    </source>
</evidence>
<evidence type="ECO:0000256" key="19">
    <source>
        <dbReference type="SAM" id="SignalP"/>
    </source>
</evidence>
<keyword evidence="10 16" id="KW-0472">Membrane</keyword>
<feature type="chain" id="PRO_5035174696" description="Lysosome-associated membrane glycoprotein 2" evidence="19">
    <location>
        <begin position="23"/>
        <end position="408"/>
    </location>
</feature>
<keyword evidence="9" id="KW-0072">Autophagy</keyword>
<evidence type="ECO:0000256" key="11">
    <source>
        <dbReference type="ARBA" id="ARBA00023157"/>
    </source>
</evidence>
<evidence type="ECO:0000256" key="1">
    <source>
        <dbReference type="ARBA" id="ARBA00004251"/>
    </source>
</evidence>
<comment type="similarity">
    <text evidence="16">Belongs to the LAMP family.</text>
</comment>
<evidence type="ECO:0000256" key="9">
    <source>
        <dbReference type="ARBA" id="ARBA00023006"/>
    </source>
</evidence>
<evidence type="ECO:0000256" key="17">
    <source>
        <dbReference type="SAM" id="MobiDB-lite"/>
    </source>
</evidence>
<evidence type="ECO:0000256" key="12">
    <source>
        <dbReference type="ARBA" id="ARBA00023180"/>
    </source>
</evidence>
<feature type="domain" description="Lysosome-associated membrane glycoprotein 2-like luminal" evidence="20">
    <location>
        <begin position="214"/>
        <end position="356"/>
    </location>
</feature>
<dbReference type="Gene3D" id="2.40.160.110">
    <property type="match status" value="2"/>
</dbReference>
<dbReference type="PRINTS" id="PR00336">
    <property type="entry name" value="LYSASSOCTDMP"/>
</dbReference>
<proteinExistence type="inferred from homology"/>
<keyword evidence="23" id="KW-1185">Reference proteome</keyword>
<reference evidence="22" key="1">
    <citation type="thesis" date="2020" institute="ProQuest LLC" country="789 East Eisenhower Parkway, Ann Arbor, MI, USA">
        <title>Comparative Genomics and Chromosome Evolution.</title>
        <authorList>
            <person name="Mudd A.B."/>
        </authorList>
    </citation>
    <scope>NUCLEOTIDE SEQUENCE</scope>
    <source>
        <strain evidence="22">HN-11 Male</strain>
        <tissue evidence="22">Kidney and liver</tissue>
    </source>
</reference>
<dbReference type="InterPro" id="IPR002000">
    <property type="entry name" value="Lysosome-assoc_membr_glycop"/>
</dbReference>
<dbReference type="Proteomes" id="UP000770717">
    <property type="component" value="Unassembled WGS sequence"/>
</dbReference>
<feature type="domain" description="Lysosome-associated membrane glycoprotein 2-like transmembrane" evidence="21">
    <location>
        <begin position="375"/>
        <end position="406"/>
    </location>
</feature>
<comment type="subcellular location">
    <subcellularLocation>
        <location evidence="1">Cell membrane</location>
        <topology evidence="1">Single-pass type I membrane protein</topology>
    </subcellularLocation>
    <subcellularLocation>
        <location evidence="3">Cytoplasmic vesicle</location>
        <location evidence="3">Autophagosome membrane</location>
    </subcellularLocation>
    <subcellularLocation>
        <location evidence="2">Endosome membrane</location>
        <topology evidence="2">Single-pass type I membrane protein</topology>
    </subcellularLocation>
    <subcellularLocation>
        <location evidence="16">Lysosome membrane</location>
        <topology evidence="16">Single-pass type I membrane protein</topology>
    </subcellularLocation>
</comment>
<evidence type="ECO:0000256" key="15">
    <source>
        <dbReference type="ARBA" id="ARBA00074380"/>
    </source>
</evidence>
<dbReference type="GO" id="GO:0072594">
    <property type="term" value="P:establishment of protein localization to organelle"/>
    <property type="evidence" value="ECO:0007669"/>
    <property type="project" value="TreeGrafter"/>
</dbReference>
<evidence type="ECO:0000256" key="2">
    <source>
        <dbReference type="ARBA" id="ARBA00004530"/>
    </source>
</evidence>
<evidence type="ECO:0000256" key="4">
    <source>
        <dbReference type="ARBA" id="ARBA00022475"/>
    </source>
</evidence>
<comment type="caution">
    <text evidence="22">The sequence shown here is derived from an EMBL/GenBank/DDBJ whole genome shotgun (WGS) entry which is preliminary data.</text>
</comment>
<sequence>MERYLLCAVLCLLGLGFMRTEAFEVTVKDESKTTCIYASMQVNFAVQYDTNNGTKRNTTFAAPDNVTTDGSRCGSSGVDPLLVVNFGNNHSWSVNFTSDSTVYRIGVIVFTYNTNDSTLFPDAKEKGLLTAVKSINDSIPMNTTYVCIHEEVLTTENVVQVYRNVTLLPYGQDAKKEFHCSADTPTPQPPTTHPVTTANVTVSPAPTTKPVDKPSIGHYNISRGNETCLLASMGLQLNATLLIDGKRVWTPININPNSTVSSGICSNGSALLRLSDSGATVVEFYFSIKEKNFYLKEVNVTLTNGSGISYITNSNLSLWEASMGYSYLCHKEQLITVSEDLSINTFDVRVQPFNVQNATYAIASECSLDDDSILIPIIVGAALAGLIVIIVIAYLIGRRKTYAGYQTL</sequence>
<dbReference type="InterPro" id="IPR048524">
    <property type="entry name" value="Lamp2-like_TM"/>
</dbReference>
<evidence type="ECO:0000313" key="22">
    <source>
        <dbReference type="EMBL" id="KAG9478509.1"/>
    </source>
</evidence>
<evidence type="ECO:0000256" key="13">
    <source>
        <dbReference type="ARBA" id="ARBA00023228"/>
    </source>
</evidence>
<dbReference type="OrthoDB" id="6232933at2759"/>
<feature type="signal peptide" evidence="19">
    <location>
        <begin position="1"/>
        <end position="22"/>
    </location>
</feature>
<dbReference type="PROSITE" id="PS51407">
    <property type="entry name" value="LAMP_3"/>
    <property type="match status" value="1"/>
</dbReference>
<keyword evidence="7" id="KW-0967">Endosome</keyword>
<dbReference type="PANTHER" id="PTHR11506:SF6">
    <property type="entry name" value="LYSOSOME-ASSOCIATED MEMBRANE GLYCOPROTEIN 2"/>
    <property type="match status" value="1"/>
</dbReference>
<dbReference type="GO" id="GO:0031902">
    <property type="term" value="C:late endosome membrane"/>
    <property type="evidence" value="ECO:0007669"/>
    <property type="project" value="TreeGrafter"/>
</dbReference>
<feature type="domain" description="Lysosome-associated membrane glycoprotein 2-like luminal" evidence="20">
    <location>
        <begin position="26"/>
        <end position="161"/>
    </location>
</feature>
<dbReference type="Pfam" id="PF21222">
    <property type="entry name" value="Lamp2_2nd"/>
    <property type="match status" value="1"/>
</dbReference>
<dbReference type="AlphaFoldDB" id="A0A8J6F000"/>
<evidence type="ECO:0000259" key="20">
    <source>
        <dbReference type="Pfam" id="PF01299"/>
    </source>
</evidence>
<feature type="transmembrane region" description="Helical" evidence="18">
    <location>
        <begin position="373"/>
        <end position="396"/>
    </location>
</feature>
<name>A0A8J6F000_ELECQ</name>
<comment type="caution">
    <text evidence="16">Lacks conserved residue(s) required for the propagation of feature annotation.</text>
</comment>
<protein>
    <recommendedName>
        <fullName evidence="15">Lysosome-associated membrane glycoprotein 2</fullName>
    </recommendedName>
</protein>
<evidence type="ECO:0000256" key="10">
    <source>
        <dbReference type="ARBA" id="ARBA00023136"/>
    </source>
</evidence>
<dbReference type="InterPro" id="IPR048528">
    <property type="entry name" value="Lamp2-like_luminal"/>
</dbReference>
<evidence type="ECO:0000313" key="23">
    <source>
        <dbReference type="Proteomes" id="UP000770717"/>
    </source>
</evidence>
<dbReference type="FunFam" id="2.40.160.110:FF:000001">
    <property type="entry name" value="lysosome-associated membrane glycoprotein 2 isoform X2"/>
    <property type="match status" value="1"/>
</dbReference>
<keyword evidence="14" id="KW-0968">Cytoplasmic vesicle</keyword>
<organism evidence="22 23">
    <name type="scientific">Eleutherodactylus coqui</name>
    <name type="common">Puerto Rican coqui</name>
    <dbReference type="NCBI Taxonomy" id="57060"/>
    <lineage>
        <taxon>Eukaryota</taxon>
        <taxon>Metazoa</taxon>
        <taxon>Chordata</taxon>
        <taxon>Craniata</taxon>
        <taxon>Vertebrata</taxon>
        <taxon>Euteleostomi</taxon>
        <taxon>Amphibia</taxon>
        <taxon>Batrachia</taxon>
        <taxon>Anura</taxon>
        <taxon>Neobatrachia</taxon>
        <taxon>Hyloidea</taxon>
        <taxon>Eleutherodactylidae</taxon>
        <taxon>Eleutherodactylinae</taxon>
        <taxon>Eleutherodactylus</taxon>
        <taxon>Eleutherodactylus</taxon>
    </lineage>
</organism>
<evidence type="ECO:0000256" key="14">
    <source>
        <dbReference type="ARBA" id="ARBA00023329"/>
    </source>
</evidence>
<feature type="region of interest" description="Disordered" evidence="17">
    <location>
        <begin position="182"/>
        <end position="214"/>
    </location>
</feature>
<keyword evidence="13 16" id="KW-0458">Lysosome</keyword>
<evidence type="ECO:0000256" key="18">
    <source>
        <dbReference type="SAM" id="Phobius"/>
    </source>
</evidence>
<keyword evidence="5 16" id="KW-0812">Transmembrane</keyword>
<evidence type="ECO:0000256" key="8">
    <source>
        <dbReference type="ARBA" id="ARBA00022989"/>
    </source>
</evidence>
<dbReference type="EMBL" id="WNTK01000009">
    <property type="protein sequence ID" value="KAG9478509.1"/>
    <property type="molecule type" value="Genomic_DNA"/>
</dbReference>
<feature type="disulfide bond" evidence="16">
    <location>
        <begin position="329"/>
        <end position="366"/>
    </location>
</feature>
<keyword evidence="8 18" id="KW-1133">Transmembrane helix</keyword>
<keyword evidence="4" id="KW-1003">Cell membrane</keyword>
<evidence type="ECO:0000256" key="7">
    <source>
        <dbReference type="ARBA" id="ARBA00022753"/>
    </source>
</evidence>
<evidence type="ECO:0000256" key="5">
    <source>
        <dbReference type="ARBA" id="ARBA00022692"/>
    </source>
</evidence>
<dbReference type="PROSITE" id="PS00310">
    <property type="entry name" value="LAMP_1"/>
    <property type="match status" value="1"/>
</dbReference>
<dbReference type="GO" id="GO:0005765">
    <property type="term" value="C:lysosomal membrane"/>
    <property type="evidence" value="ECO:0007669"/>
    <property type="project" value="UniProtKB-SubCell"/>
</dbReference>
<accession>A0A8J6F000</accession>
<evidence type="ECO:0000256" key="6">
    <source>
        <dbReference type="ARBA" id="ARBA00022729"/>
    </source>
</evidence>
<evidence type="ECO:0000259" key="21">
    <source>
        <dbReference type="Pfam" id="PF21222"/>
    </source>
</evidence>
<evidence type="ECO:0000256" key="16">
    <source>
        <dbReference type="PROSITE-ProRule" id="PRU00740"/>
    </source>
</evidence>
<keyword evidence="11 16" id="KW-1015">Disulfide bond</keyword>
<dbReference type="InterPro" id="IPR018134">
    <property type="entry name" value="LAMP_CS"/>
</dbReference>
<keyword evidence="6 19" id="KW-0732">Signal</keyword>
<gene>
    <name evidence="22" type="ORF">GDO78_013515</name>
</gene>
<dbReference type="Pfam" id="PF01299">
    <property type="entry name" value="Lamp2-like_luminal"/>
    <property type="match status" value="2"/>
</dbReference>
<keyword evidence="12" id="KW-0325">Glycoprotein</keyword>
<dbReference type="GO" id="GO:0005886">
    <property type="term" value="C:plasma membrane"/>
    <property type="evidence" value="ECO:0007669"/>
    <property type="project" value="UniProtKB-SubCell"/>
</dbReference>